<proteinExistence type="predicted"/>
<gene>
    <name evidence="1" type="ORF">U473_01915</name>
</gene>
<dbReference type="Pfam" id="PF21835">
    <property type="entry name" value="YIEGIA_cap"/>
    <property type="match status" value="1"/>
</dbReference>
<accession>A0A135L1U1</accession>
<sequence>MGREATMKPSYEILAYITLDKNRVLAGNPIALYAENEEIQKTLSVDIAKALKADIVQLKTGDYMVIRV</sequence>
<evidence type="ECO:0000313" key="2">
    <source>
        <dbReference type="Proteomes" id="UP000070352"/>
    </source>
</evidence>
<dbReference type="EMBL" id="LSKU01000001">
    <property type="protein sequence ID" value="KXG42920.1"/>
    <property type="molecule type" value="Genomic_DNA"/>
</dbReference>
<keyword evidence="2" id="KW-1185">Reference proteome</keyword>
<reference evidence="1 2" key="1">
    <citation type="submission" date="2016-02" db="EMBL/GenBank/DDBJ databases">
        <title>Draft Genome for Tepidibacillus decaturensis nov. sp. Strain Z9, an Anaerobic, Moderately Thermophilic and Heterotrophic Bacterium from Deep Subsurface of the Illinois Basin, USA.</title>
        <authorList>
            <person name="Dong Y."/>
            <person name="Chang J.Y."/>
            <person name="Sanford R."/>
            <person name="Fouke B.W."/>
        </authorList>
    </citation>
    <scope>NUCLEOTIDE SEQUENCE [LARGE SCALE GENOMIC DNA]</scope>
    <source>
        <strain evidence="1 2">Z9</strain>
    </source>
</reference>
<evidence type="ECO:0000313" key="1">
    <source>
        <dbReference type="EMBL" id="KXG42920.1"/>
    </source>
</evidence>
<name>A0A135L1U1_9BACI</name>
<dbReference type="InterPro" id="IPR054055">
    <property type="entry name" value="YpzH"/>
</dbReference>
<dbReference type="AlphaFoldDB" id="A0A135L1U1"/>
<organism evidence="1 2">
    <name type="scientific">Tepidibacillus decaturensis</name>
    <dbReference type="NCBI Taxonomy" id="1413211"/>
    <lineage>
        <taxon>Bacteria</taxon>
        <taxon>Bacillati</taxon>
        <taxon>Bacillota</taxon>
        <taxon>Bacilli</taxon>
        <taxon>Bacillales</taxon>
        <taxon>Bacillaceae</taxon>
        <taxon>Tepidibacillus</taxon>
    </lineage>
</organism>
<dbReference type="OrthoDB" id="2053805at2"/>
<comment type="caution">
    <text evidence="1">The sequence shown here is derived from an EMBL/GenBank/DDBJ whole genome shotgun (WGS) entry which is preliminary data.</text>
</comment>
<protein>
    <submittedName>
        <fullName evidence="1">Uncharacterized protein</fullName>
    </submittedName>
</protein>
<dbReference type="RefSeq" id="WP_068722819.1">
    <property type="nucleotide sequence ID" value="NZ_LSKU01000001.1"/>
</dbReference>
<dbReference type="Proteomes" id="UP000070352">
    <property type="component" value="Unassembled WGS sequence"/>
</dbReference>